<evidence type="ECO:0000313" key="1">
    <source>
        <dbReference type="EMBL" id="QEM03004.1"/>
    </source>
</evidence>
<evidence type="ECO:0000313" key="3">
    <source>
        <dbReference type="Proteomes" id="UP000250557"/>
    </source>
</evidence>
<dbReference type="AlphaFoldDB" id="A0AAE6MH92"/>
<reference evidence="1 3" key="1">
    <citation type="submission" date="2019-08" db="EMBL/GenBank/DDBJ databases">
        <title>Comparative genome analysis confer to the adaptation heavy metal polluted environment.</title>
        <authorList>
            <person name="Li Y."/>
        </authorList>
    </citation>
    <scope>NUCLEOTIDE SEQUENCE [LARGE SCALE GENOMIC DNA]</scope>
    <source>
        <strain evidence="1 3">P2</strain>
    </source>
</reference>
<sequence length="260" mass="31191">MKEYFKPRYRFDFAADTLDIGNPLTWDRQPFLKHLFKRIFAIPEDKIEEFYHRHLNYYLASHADGKEEIFFKYLWGVIERQLNVLLGKNIYDKDHIQNERQIVRLKKFTEVLIPLDRWNVHKSNDAVIAQQEFEIQTLKQQIASLEAERKENSLWDTNDYIIIRDGQALAILDLCLQMQELKAPDGKELLITPAQIAWAKMISKYFREDDPQNKGQTKEIKIDRLRYYLRGIDPKDPKKRENEIPEKHQLYTITPVKKRK</sequence>
<accession>A0AAE6MH92</accession>
<organism evidence="1 3">
    <name type="scientific">Mucilaginibacter rubeus</name>
    <dbReference type="NCBI Taxonomy" id="2027860"/>
    <lineage>
        <taxon>Bacteria</taxon>
        <taxon>Pseudomonadati</taxon>
        <taxon>Bacteroidota</taxon>
        <taxon>Sphingobacteriia</taxon>
        <taxon>Sphingobacteriales</taxon>
        <taxon>Sphingobacteriaceae</taxon>
        <taxon>Mucilaginibacter</taxon>
    </lineage>
</organism>
<dbReference type="EMBL" id="CP071880">
    <property type="protein sequence ID" value="QTE48248.1"/>
    <property type="molecule type" value="Genomic_DNA"/>
</dbReference>
<protein>
    <submittedName>
        <fullName evidence="1">Uncharacterized protein</fullName>
    </submittedName>
</protein>
<gene>
    <name evidence="1" type="ORF">DIU31_005535</name>
    <name evidence="2" type="ORF">J3L21_22190</name>
</gene>
<keyword evidence="4" id="KW-1185">Reference proteome</keyword>
<evidence type="ECO:0000313" key="2">
    <source>
        <dbReference type="EMBL" id="QTE48248.1"/>
    </source>
</evidence>
<dbReference type="Proteomes" id="UP000250557">
    <property type="component" value="Chromosome"/>
</dbReference>
<proteinExistence type="predicted"/>
<dbReference type="RefSeq" id="WP_112658576.1">
    <property type="nucleotide sequence ID" value="NZ_CP043451.1"/>
</dbReference>
<dbReference type="EMBL" id="CP043451">
    <property type="protein sequence ID" value="QEM03004.1"/>
    <property type="molecule type" value="Genomic_DNA"/>
</dbReference>
<reference evidence="2 4" key="2">
    <citation type="submission" date="2021-03" db="EMBL/GenBank/DDBJ databases">
        <title>Mucilaginibacter strains isolated from gold and copper mining confer multi heavy-metal resistance.</title>
        <authorList>
            <person name="Li Y."/>
        </authorList>
    </citation>
    <scope>NUCLEOTIDE SEQUENCE [LARGE SCALE GENOMIC DNA]</scope>
    <source>
        <strain evidence="2 4">P2-4</strain>
    </source>
</reference>
<name>A0AAE6MH92_9SPHI</name>
<evidence type="ECO:0000313" key="4">
    <source>
        <dbReference type="Proteomes" id="UP000663940"/>
    </source>
</evidence>
<dbReference type="Proteomes" id="UP000663940">
    <property type="component" value="Chromosome"/>
</dbReference>